<dbReference type="RefSeq" id="WP_191843426.1">
    <property type="nucleotide sequence ID" value="NZ_BAAALB010000042.1"/>
</dbReference>
<feature type="compositionally biased region" description="Low complexity" evidence="1">
    <location>
        <begin position="307"/>
        <end position="316"/>
    </location>
</feature>
<evidence type="ECO:0000313" key="3">
    <source>
        <dbReference type="EMBL" id="GIF94454.1"/>
    </source>
</evidence>
<dbReference type="Pfam" id="PF00881">
    <property type="entry name" value="Nitroreductase"/>
    <property type="match status" value="1"/>
</dbReference>
<dbReference type="GO" id="GO:0016491">
    <property type="term" value="F:oxidoreductase activity"/>
    <property type="evidence" value="ECO:0007669"/>
    <property type="project" value="InterPro"/>
</dbReference>
<dbReference type="Gene3D" id="3.40.109.10">
    <property type="entry name" value="NADH Oxidase"/>
    <property type="match status" value="1"/>
</dbReference>
<reference evidence="3 4" key="1">
    <citation type="submission" date="2021-01" db="EMBL/GenBank/DDBJ databases">
        <title>Whole genome shotgun sequence of Catellatospora chokoriensis NBRC 107358.</title>
        <authorList>
            <person name="Komaki H."/>
            <person name="Tamura T."/>
        </authorList>
    </citation>
    <scope>NUCLEOTIDE SEQUENCE [LARGE SCALE GENOMIC DNA]</scope>
    <source>
        <strain evidence="3 4">NBRC 107358</strain>
    </source>
</reference>
<feature type="region of interest" description="Disordered" evidence="1">
    <location>
        <begin position="294"/>
        <end position="322"/>
    </location>
</feature>
<dbReference type="InterPro" id="IPR029479">
    <property type="entry name" value="Nitroreductase"/>
</dbReference>
<evidence type="ECO:0000256" key="1">
    <source>
        <dbReference type="SAM" id="MobiDB-lite"/>
    </source>
</evidence>
<dbReference type="InterPro" id="IPR050627">
    <property type="entry name" value="Nitroreductase/BluB"/>
</dbReference>
<proteinExistence type="predicted"/>
<gene>
    <name evidence="3" type="ORF">Cch02nite_78980</name>
</gene>
<dbReference type="InterPro" id="IPR000415">
    <property type="entry name" value="Nitroreductase-like"/>
</dbReference>
<protein>
    <submittedName>
        <fullName evidence="3">NAD(P)H nitroreductase</fullName>
    </submittedName>
</protein>
<sequence length="322" mass="34232">MNFTASKVRNALVEAARDALVAPSVFNTQPWIWRTSNDSLHLYADEHRQLATDPDGRQLMISCGCALHHARVALAAAGLATRVDRLRAGTPGQPLAVVTVGQILPHDTSVRLYRAIGMRRTDRRAFTAEPVSSAVVSTLVAAAEEQGAHLQPLTGEQVQFLREVAAEAAERQLADPACQEELLRWTNRPPEAGDGVPAATAVTASARRVPVRDFTYFSAGLPPGPEHDVGATYALLFTDADTIADRLRAGEALSAVLLTATAAGLGSAPISDVIEFGDLRARVAKLLQGPGEPQILVRVGHPPPGRPAASPRRPAGQMIDPQ</sequence>
<dbReference type="AlphaFoldDB" id="A0A8J3K5K7"/>
<dbReference type="EMBL" id="BONG01000098">
    <property type="protein sequence ID" value="GIF94454.1"/>
    <property type="molecule type" value="Genomic_DNA"/>
</dbReference>
<organism evidence="3 4">
    <name type="scientific">Catellatospora chokoriensis</name>
    <dbReference type="NCBI Taxonomy" id="310353"/>
    <lineage>
        <taxon>Bacteria</taxon>
        <taxon>Bacillati</taxon>
        <taxon>Actinomycetota</taxon>
        <taxon>Actinomycetes</taxon>
        <taxon>Micromonosporales</taxon>
        <taxon>Micromonosporaceae</taxon>
        <taxon>Catellatospora</taxon>
    </lineage>
</organism>
<evidence type="ECO:0000313" key="4">
    <source>
        <dbReference type="Proteomes" id="UP000619293"/>
    </source>
</evidence>
<dbReference type="Proteomes" id="UP000619293">
    <property type="component" value="Unassembled WGS sequence"/>
</dbReference>
<dbReference type="PANTHER" id="PTHR23026:SF123">
    <property type="entry name" value="NAD(P)H NITROREDUCTASE RV3131-RELATED"/>
    <property type="match status" value="1"/>
</dbReference>
<dbReference type="PANTHER" id="PTHR23026">
    <property type="entry name" value="NADPH NITROREDUCTASE"/>
    <property type="match status" value="1"/>
</dbReference>
<dbReference type="SUPFAM" id="SSF55469">
    <property type="entry name" value="FMN-dependent nitroreductase-like"/>
    <property type="match status" value="2"/>
</dbReference>
<comment type="caution">
    <text evidence="3">The sequence shown here is derived from an EMBL/GenBank/DDBJ whole genome shotgun (WGS) entry which is preliminary data.</text>
</comment>
<dbReference type="NCBIfam" id="NF047509">
    <property type="entry name" value="Rv3131_FMN_oxido"/>
    <property type="match status" value="1"/>
</dbReference>
<feature type="domain" description="Nitroreductase" evidence="2">
    <location>
        <begin position="118"/>
        <end position="301"/>
    </location>
</feature>
<evidence type="ECO:0000259" key="2">
    <source>
        <dbReference type="Pfam" id="PF00881"/>
    </source>
</evidence>
<keyword evidence="4" id="KW-1185">Reference proteome</keyword>
<name>A0A8J3K5K7_9ACTN</name>
<accession>A0A8J3K5K7</accession>